<dbReference type="SUPFAM" id="SSF53335">
    <property type="entry name" value="S-adenosyl-L-methionine-dependent methyltransferases"/>
    <property type="match status" value="1"/>
</dbReference>
<dbReference type="Gene3D" id="3.20.20.80">
    <property type="entry name" value="Glycosidases"/>
    <property type="match status" value="1"/>
</dbReference>
<accession>A0ABS8BGF1</accession>
<dbReference type="Pfam" id="PF14307">
    <property type="entry name" value="Glyco_tran_WbsX"/>
    <property type="match status" value="1"/>
</dbReference>
<dbReference type="InterPro" id="IPR025714">
    <property type="entry name" value="Methyltranfer_dom"/>
</dbReference>
<dbReference type="Gene3D" id="3.40.50.150">
    <property type="entry name" value="Vaccinia Virus protein VP39"/>
    <property type="match status" value="1"/>
</dbReference>
<comment type="caution">
    <text evidence="2">The sequence shown here is derived from an EMBL/GenBank/DDBJ whole genome shotgun (WGS) entry which is preliminary data.</text>
</comment>
<reference evidence="2 3" key="1">
    <citation type="submission" date="2021-10" db="EMBL/GenBank/DDBJ databases">
        <authorList>
            <person name="Chen M."/>
        </authorList>
    </citation>
    <scope>NUCLEOTIDE SEQUENCE [LARGE SCALE GENOMIC DNA]</scope>
    <source>
        <strain evidence="2 3">H3-26</strain>
    </source>
</reference>
<dbReference type="InterPro" id="IPR029063">
    <property type="entry name" value="SAM-dependent_MTases_sf"/>
</dbReference>
<dbReference type="PANTHER" id="PTHR41244">
    <property type="entry name" value="RHAMNAN SYNTHESIS F"/>
    <property type="match status" value="1"/>
</dbReference>
<feature type="domain" description="Methyltransferase" evidence="1">
    <location>
        <begin position="81"/>
        <end position="188"/>
    </location>
</feature>
<protein>
    <submittedName>
        <fullName evidence="2">Glycoside hydrolase family 99-like domain-containing protein</fullName>
    </submittedName>
</protein>
<name>A0ABS8BGF1_9NEIS</name>
<dbReference type="Gene3D" id="3.90.550.10">
    <property type="entry name" value="Spore Coat Polysaccharide Biosynthesis Protein SpsA, Chain A"/>
    <property type="match status" value="1"/>
</dbReference>
<dbReference type="Proteomes" id="UP001198034">
    <property type="component" value="Unassembled WGS sequence"/>
</dbReference>
<gene>
    <name evidence="2" type="ORF">LG219_00580</name>
</gene>
<dbReference type="EMBL" id="JAJAWG010000001">
    <property type="protein sequence ID" value="MCB5194783.1"/>
    <property type="molecule type" value="Genomic_DNA"/>
</dbReference>
<evidence type="ECO:0000313" key="2">
    <source>
        <dbReference type="EMBL" id="MCB5194783.1"/>
    </source>
</evidence>
<proteinExistence type="predicted"/>
<dbReference type="PANTHER" id="PTHR41244:SF1">
    <property type="entry name" value="GLYCOSYLTRANSFERASE"/>
    <property type="match status" value="1"/>
</dbReference>
<dbReference type="CDD" id="cd02440">
    <property type="entry name" value="AdoMet_MTases"/>
    <property type="match status" value="1"/>
</dbReference>
<dbReference type="Gene3D" id="3.40.50.2000">
    <property type="entry name" value="Glycogen Phosphorylase B"/>
    <property type="match status" value="1"/>
</dbReference>
<dbReference type="InterPro" id="IPR032719">
    <property type="entry name" value="WbsX"/>
</dbReference>
<dbReference type="Pfam" id="PF13847">
    <property type="entry name" value="Methyltransf_31"/>
    <property type="match status" value="1"/>
</dbReference>
<dbReference type="RefSeq" id="WP_226762609.1">
    <property type="nucleotide sequence ID" value="NZ_JAJAWG010000001.1"/>
</dbReference>
<evidence type="ECO:0000313" key="3">
    <source>
        <dbReference type="Proteomes" id="UP001198034"/>
    </source>
</evidence>
<organism evidence="2 3">
    <name type="scientific">Deefgea salmonis</name>
    <dbReference type="NCBI Taxonomy" id="2875502"/>
    <lineage>
        <taxon>Bacteria</taxon>
        <taxon>Pseudomonadati</taxon>
        <taxon>Pseudomonadota</taxon>
        <taxon>Betaproteobacteria</taxon>
        <taxon>Neisseriales</taxon>
        <taxon>Chitinibacteraceae</taxon>
        <taxon>Deefgea</taxon>
    </lineage>
</organism>
<keyword evidence="3" id="KW-1185">Reference proteome</keyword>
<dbReference type="CDD" id="cd11579">
    <property type="entry name" value="Glyco_tran_WbsX"/>
    <property type="match status" value="1"/>
</dbReference>
<evidence type="ECO:0000259" key="1">
    <source>
        <dbReference type="Pfam" id="PF13847"/>
    </source>
</evidence>
<sequence length="1782" mass="200789">MKKLSDFCFDPELRVWFSTVNKNFSYSDGKATEDFIYKTVREVYGRGGNEDDLVAYIRDWPTEYHFSRRRANIIKYLDGLKVGTKVLELGCGCGAVTAALAKIGCVVDAVEGAIDRARVAAARTEYCQNVKVYCSNFQDIEFEPIYDVVTLIGVLEYSPQYLDYPDPFVGCLQMAKKALKPGGVLVVAIENKFGIKYFSGMSEDHLAIPFYGIESRYKSNQVTTLGKKGLTGKLGEAGFSWTEFHYPFPDYKLPEVIVSESGMQESSFNVADLVADLECRDYSSVGTSVFNISAVIDGLAEEGMLGDLSNSFLIISGFDDSSSLVSKNILARKYGYNRSPGYNLITEFKRNNFDIVVCKRAVDDKVFVQNEFLSIGRLKEAYRSGRNLCRLMVYELNRGAVDEFYRLLLLWIDWLSLRKNEINSFSLPGFIDAVPGNFIYAEDELSIIDTEWQAKDKFTFDFLVVRGVVSLYYIEGVRKYFSADSLFLFCEKLISPVRDKFDLKLFSVVDQFNNHLFETVYGLGRWNESSYRKNKVEETKLIVEPKPLVSLIAFYLPQFHEITENNKWWGEGFTEWTNVRAAQPLFDGHYQPHVPHADVGYYNLLDSSALSRQAVMAKKYGINGFCFYHYWFDGKRLLEKPVDILLAHPEIDLPFCLCWANENWTRRWDGGNEEVLIAQCHSQESDKRFAADLLPYLLDVRYIKINEKPLVLIYRPDLIPDIESATAGWREVWRQSGVGEVFLANVQSFSMDDPREIGFDAAVEFPPQIVSLSSIRPEYPEFSRIDPLINLASYPASSRAWAGRETPAYTRFRTVMPAWDNASRRRKGGASVFVDSTPDCYRKWLETTIAHTLVEKEGDERIIFVNAWNEWAEGCHLEPDQKYGYAYLEATRDALYSSSPKKLPANSVFNDWLKAFSLDDRQRLNIHAALSDKNLPNIVFVIDGLDASLELISDTLKSIVPILSMLAAKIIILTPHSTTQSSSQIIWLQTNCVPKGFWHEIALIHAGQWFFPLKAGDRLIQDDWLQVLAAWPFGEYVRLIYGDELSIQEDGVANGAILRSSAERLDWFAMPIQGRHALIAAELLATVDSAECTGFDELFLLRLVLAASRTSTGIHLSQFLVSKTIGHLQVDFSAAMAICQNELDDCSIKLNIHPGLWAGSTHLVCGDQNLPAVQVLLPVDRPISLLLPVIENLLATTDYPNWELVLLATRMDEQSEALLDQITQIAPGRLSVCRVDATPTSPRTMIQAATADFAVLWAADLCALHKSWLSALIGPLSVFDELAASGGLLLAPSGAIISAGLILGRAGGVDHLLHGSTLDVAPQRQSQTGRMVSALDFRGIAIRTKLFKDLDNIPEDIWDFYAATDVALSLAGQGGRCYWSPYAPLQWAGDNHKYSVELSELGLREPAAQSFCERNFSALERDIYFSRYLSEDVSGIHFHQFEFGEQFSKKAVNADLLRVIALPADSYGCGQYRVRKPAAALQKSGLLNVITASRLPLPAELAQSQPDSIVVQRLVYGPDIERLRQLRRCRELWSVFELDDYLPAVPSSSLHRGQISKDITKRIRAGLSVCDRLLVSTDSLADALSKFHSNIVVAHNYLCPDWWDVTPIKKERQDERLRIGWAGGVSHTGDLRLLQKAVRVLGDRVQWVFMGMLPEWMPPEWVEYHSPISIESYPARLAKLDLDLALAPLEINLFNRCKSNLRLLEYGICGYPVLASDQEPYRCDLPVTLVKTSEDHWLQAIEAKLGQREALRAEGLQLQAKIVESYLLDGVRLEAWRDAWIP</sequence>
<dbReference type="InterPro" id="IPR029044">
    <property type="entry name" value="Nucleotide-diphossugar_trans"/>
</dbReference>